<accession>A0A9D1APE2</accession>
<organism evidence="1 2">
    <name type="scientific">Candidatus Caccousia avicola</name>
    <dbReference type="NCBI Taxonomy" id="2840721"/>
    <lineage>
        <taxon>Bacteria</taxon>
        <taxon>Bacillati</taxon>
        <taxon>Bacillota</taxon>
        <taxon>Clostridia</taxon>
        <taxon>Eubacteriales</taxon>
        <taxon>Oscillospiraceae</taxon>
        <taxon>Oscillospiraceae incertae sedis</taxon>
        <taxon>Candidatus Caccousia</taxon>
    </lineage>
</organism>
<dbReference type="EMBL" id="DVGZ01000104">
    <property type="protein sequence ID" value="HIR47898.1"/>
    <property type="molecule type" value="Genomic_DNA"/>
</dbReference>
<reference evidence="1" key="1">
    <citation type="submission" date="2020-10" db="EMBL/GenBank/DDBJ databases">
        <authorList>
            <person name="Gilroy R."/>
        </authorList>
    </citation>
    <scope>NUCLEOTIDE SEQUENCE</scope>
    <source>
        <strain evidence="1">ChiSxjej1B13-7958</strain>
    </source>
</reference>
<proteinExistence type="predicted"/>
<evidence type="ECO:0000313" key="1">
    <source>
        <dbReference type="EMBL" id="HIR47898.1"/>
    </source>
</evidence>
<sequence length="97" mass="11311">MDEQIPIAFTTTSTDHTLESYRLSVLKYLEKSVRQKDGNDLLRLVQMQKENIPRLVIQQNGKARKIPLSDYWPNEDAVREMLSAQKDMRIPLAPRLD</sequence>
<reference evidence="1" key="2">
    <citation type="journal article" date="2021" name="PeerJ">
        <title>Extensive microbial diversity within the chicken gut microbiome revealed by metagenomics and culture.</title>
        <authorList>
            <person name="Gilroy R."/>
            <person name="Ravi A."/>
            <person name="Getino M."/>
            <person name="Pursley I."/>
            <person name="Horton D.L."/>
            <person name="Alikhan N.F."/>
            <person name="Baker D."/>
            <person name="Gharbi K."/>
            <person name="Hall N."/>
            <person name="Watson M."/>
            <person name="Adriaenssens E.M."/>
            <person name="Foster-Nyarko E."/>
            <person name="Jarju S."/>
            <person name="Secka A."/>
            <person name="Antonio M."/>
            <person name="Oren A."/>
            <person name="Chaudhuri R.R."/>
            <person name="La Ragione R."/>
            <person name="Hildebrand F."/>
            <person name="Pallen M.J."/>
        </authorList>
    </citation>
    <scope>NUCLEOTIDE SEQUENCE</scope>
    <source>
        <strain evidence="1">ChiSxjej1B13-7958</strain>
    </source>
</reference>
<dbReference type="Proteomes" id="UP000824242">
    <property type="component" value="Unassembled WGS sequence"/>
</dbReference>
<evidence type="ECO:0000313" key="2">
    <source>
        <dbReference type="Proteomes" id="UP000824242"/>
    </source>
</evidence>
<comment type="caution">
    <text evidence="1">The sequence shown here is derived from an EMBL/GenBank/DDBJ whole genome shotgun (WGS) entry which is preliminary data.</text>
</comment>
<protein>
    <submittedName>
        <fullName evidence="1">Uncharacterized protein</fullName>
    </submittedName>
</protein>
<dbReference type="AlphaFoldDB" id="A0A9D1APE2"/>
<gene>
    <name evidence="1" type="ORF">IAB89_09640</name>
</gene>
<name>A0A9D1APE2_9FIRM</name>